<dbReference type="EMBL" id="VSSQ01001275">
    <property type="protein sequence ID" value="MPM06886.1"/>
    <property type="molecule type" value="Genomic_DNA"/>
</dbReference>
<feature type="compositionally biased region" description="Low complexity" evidence="1">
    <location>
        <begin position="313"/>
        <end position="336"/>
    </location>
</feature>
<gene>
    <name evidence="3" type="ORF">SDC9_53189</name>
</gene>
<reference evidence="3" key="1">
    <citation type="submission" date="2019-08" db="EMBL/GenBank/DDBJ databases">
        <authorList>
            <person name="Kucharzyk K."/>
            <person name="Murdoch R.W."/>
            <person name="Higgins S."/>
            <person name="Loffler F."/>
        </authorList>
    </citation>
    <scope>NUCLEOTIDE SEQUENCE</scope>
</reference>
<protein>
    <submittedName>
        <fullName evidence="3">Uncharacterized protein</fullName>
    </submittedName>
</protein>
<feature type="transmembrane region" description="Helical" evidence="2">
    <location>
        <begin position="87"/>
        <end position="108"/>
    </location>
</feature>
<keyword evidence="2" id="KW-1133">Transmembrane helix</keyword>
<sequence length="589" mass="63252">MRASAKPAAAPVRQPVKQDDFDDDDFDDEEEEDYAPKKPAKRGSNKIARKDDFDDEEEDIDEYDDEYDEDDEEYDALPKKRGKGTTILFWGLIVLLLALIAVFGMYIAKKNFDGSIGKMFASIGSVFNKNGNSDVDATDTGSTDTAASTMYTASISEYTDPTTSELYFNIDIFAPTGSTVRIITDATLENNTATVPSNDHVILRISRDVFMPNAPVESEVITISPNIQVISPDGQTTQLTVPDITVTVPVLSMTVSEPATDVVNATFDNSPIPIIGQVNNYDGETAVFINDQQVYVDSTGMFTSSYTPVATVSTQPTATPEAAATTPDPSASPDAEATTDPEATTEPEATEAVPTDDAAIPAVTGDGETITIEARKNNCVTARKVITVEPYVVQNLSFMVTNELATLSSDTGSVTVTGTATPGTQITAACPSTDVTFGVATVSETGTFSLAVSIGKVGAFDITLTGKLEGYYDGTAIATVERPPTLDWSKFRKASSDLSKNYEKVSTGVTTSGDFYCTGTVTEIIATEPYAIFRIKLSDGSEVICANRSTKSTINSSDVKDKKEVIGTLKGFYTDGTTPYLWCWFIRNK</sequence>
<feature type="region of interest" description="Disordered" evidence="1">
    <location>
        <begin position="1"/>
        <end position="74"/>
    </location>
</feature>
<feature type="region of interest" description="Disordered" evidence="1">
    <location>
        <begin position="313"/>
        <end position="354"/>
    </location>
</feature>
<evidence type="ECO:0000256" key="1">
    <source>
        <dbReference type="SAM" id="MobiDB-lite"/>
    </source>
</evidence>
<feature type="compositionally biased region" description="Acidic residues" evidence="1">
    <location>
        <begin position="53"/>
        <end position="74"/>
    </location>
</feature>
<keyword evidence="2" id="KW-0472">Membrane</keyword>
<dbReference type="AlphaFoldDB" id="A0A644WSJ8"/>
<feature type="compositionally biased region" description="Acidic residues" evidence="1">
    <location>
        <begin position="20"/>
        <end position="33"/>
    </location>
</feature>
<feature type="compositionally biased region" description="Acidic residues" evidence="1">
    <location>
        <begin position="337"/>
        <end position="349"/>
    </location>
</feature>
<keyword evidence="2" id="KW-0812">Transmembrane</keyword>
<accession>A0A644WSJ8</accession>
<comment type="caution">
    <text evidence="3">The sequence shown here is derived from an EMBL/GenBank/DDBJ whole genome shotgun (WGS) entry which is preliminary data.</text>
</comment>
<name>A0A644WSJ8_9ZZZZ</name>
<organism evidence="3">
    <name type="scientific">bioreactor metagenome</name>
    <dbReference type="NCBI Taxonomy" id="1076179"/>
    <lineage>
        <taxon>unclassified sequences</taxon>
        <taxon>metagenomes</taxon>
        <taxon>ecological metagenomes</taxon>
    </lineage>
</organism>
<evidence type="ECO:0000256" key="2">
    <source>
        <dbReference type="SAM" id="Phobius"/>
    </source>
</evidence>
<proteinExistence type="predicted"/>
<evidence type="ECO:0000313" key="3">
    <source>
        <dbReference type="EMBL" id="MPM06886.1"/>
    </source>
</evidence>